<gene>
    <name evidence="1" type="ORF">POCTA_138.1.T1430022</name>
</gene>
<keyword evidence="2" id="KW-1185">Reference proteome</keyword>
<reference evidence="1" key="1">
    <citation type="submission" date="2021-01" db="EMBL/GenBank/DDBJ databases">
        <authorList>
            <consortium name="Genoscope - CEA"/>
            <person name="William W."/>
        </authorList>
    </citation>
    <scope>NUCLEOTIDE SEQUENCE</scope>
</reference>
<dbReference type="Proteomes" id="UP000683925">
    <property type="component" value="Unassembled WGS sequence"/>
</dbReference>
<organism evidence="1 2">
    <name type="scientific">Paramecium octaurelia</name>
    <dbReference type="NCBI Taxonomy" id="43137"/>
    <lineage>
        <taxon>Eukaryota</taxon>
        <taxon>Sar</taxon>
        <taxon>Alveolata</taxon>
        <taxon>Ciliophora</taxon>
        <taxon>Intramacronucleata</taxon>
        <taxon>Oligohymenophorea</taxon>
        <taxon>Peniculida</taxon>
        <taxon>Parameciidae</taxon>
        <taxon>Paramecium</taxon>
    </lineage>
</organism>
<dbReference type="EMBL" id="CAJJDP010000144">
    <property type="protein sequence ID" value="CAD8208032.1"/>
    <property type="molecule type" value="Genomic_DNA"/>
</dbReference>
<protein>
    <submittedName>
        <fullName evidence="1">Uncharacterized protein</fullName>
    </submittedName>
</protein>
<accession>A0A8S1Y801</accession>
<name>A0A8S1Y801_PAROT</name>
<sequence length="57" mass="6514">MGIPNELEKAELGCQFYIPNLQAKKLSMIFINFVLNQKTDPLLIDLLSKIFIFSPSK</sequence>
<evidence type="ECO:0000313" key="1">
    <source>
        <dbReference type="EMBL" id="CAD8208032.1"/>
    </source>
</evidence>
<dbReference type="AlphaFoldDB" id="A0A8S1Y801"/>
<comment type="caution">
    <text evidence="1">The sequence shown here is derived from an EMBL/GenBank/DDBJ whole genome shotgun (WGS) entry which is preliminary data.</text>
</comment>
<proteinExistence type="predicted"/>
<evidence type="ECO:0000313" key="2">
    <source>
        <dbReference type="Proteomes" id="UP000683925"/>
    </source>
</evidence>